<reference evidence="14 15" key="1">
    <citation type="submission" date="2019-03" db="EMBL/GenBank/DDBJ databases">
        <title>Genomic Encyclopedia of Archaeal and Bacterial Type Strains, Phase II (KMG-II): from individual species to whole genera.</title>
        <authorList>
            <person name="Goeker M."/>
        </authorList>
    </citation>
    <scope>NUCLEOTIDE SEQUENCE [LARGE SCALE GENOMIC DNA]</scope>
    <source>
        <strain evidence="14 15">DSM 24782</strain>
    </source>
</reference>
<dbReference type="RefSeq" id="WP_133765171.1">
    <property type="nucleotide sequence ID" value="NZ_BAAARP010000001.1"/>
</dbReference>
<proteinExistence type="inferred from homology"/>
<evidence type="ECO:0000256" key="13">
    <source>
        <dbReference type="SAM" id="Phobius"/>
    </source>
</evidence>
<evidence type="ECO:0000313" key="15">
    <source>
        <dbReference type="Proteomes" id="UP000295344"/>
    </source>
</evidence>
<organism evidence="14 15">
    <name type="scientific">Amnibacterium kyonggiense</name>
    <dbReference type="NCBI Taxonomy" id="595671"/>
    <lineage>
        <taxon>Bacteria</taxon>
        <taxon>Bacillati</taxon>
        <taxon>Actinomycetota</taxon>
        <taxon>Actinomycetes</taxon>
        <taxon>Micrococcales</taxon>
        <taxon>Microbacteriaceae</taxon>
        <taxon>Amnibacterium</taxon>
    </lineage>
</organism>
<evidence type="ECO:0000256" key="5">
    <source>
        <dbReference type="ARBA" id="ARBA00022692"/>
    </source>
</evidence>
<keyword evidence="3" id="KW-0813">Transport</keyword>
<keyword evidence="8 13" id="KW-1133">Transmembrane helix</keyword>
<gene>
    <name evidence="14" type="ORF">CLV52_1016</name>
</gene>
<dbReference type="AlphaFoldDB" id="A0A4R7FRK6"/>
<feature type="transmembrane region" description="Helical" evidence="13">
    <location>
        <begin position="189"/>
        <end position="207"/>
    </location>
</feature>
<evidence type="ECO:0000256" key="7">
    <source>
        <dbReference type="ARBA" id="ARBA00022958"/>
    </source>
</evidence>
<keyword evidence="9" id="KW-0406">Ion transport</keyword>
<comment type="catalytic activity">
    <reaction evidence="12">
        <text>K(+)(in) = K(+)(out)</text>
        <dbReference type="Rhea" id="RHEA:29463"/>
        <dbReference type="ChEBI" id="CHEBI:29103"/>
    </reaction>
</comment>
<keyword evidence="11" id="KW-0407">Ion channel</keyword>
<keyword evidence="15" id="KW-1185">Reference proteome</keyword>
<dbReference type="Pfam" id="PF06736">
    <property type="entry name" value="TMEM175"/>
    <property type="match status" value="1"/>
</dbReference>
<dbReference type="Proteomes" id="UP000295344">
    <property type="component" value="Unassembled WGS sequence"/>
</dbReference>
<keyword evidence="4" id="KW-0633">Potassium transport</keyword>
<dbReference type="GO" id="GO:0016020">
    <property type="term" value="C:membrane"/>
    <property type="evidence" value="ECO:0007669"/>
    <property type="project" value="UniProtKB-SubCell"/>
</dbReference>
<evidence type="ECO:0000256" key="10">
    <source>
        <dbReference type="ARBA" id="ARBA00023136"/>
    </source>
</evidence>
<comment type="subcellular location">
    <subcellularLocation>
        <location evidence="1">Membrane</location>
        <topology evidence="1">Multi-pass membrane protein</topology>
    </subcellularLocation>
</comment>
<evidence type="ECO:0000256" key="1">
    <source>
        <dbReference type="ARBA" id="ARBA00004141"/>
    </source>
</evidence>
<evidence type="ECO:0000256" key="8">
    <source>
        <dbReference type="ARBA" id="ARBA00022989"/>
    </source>
</evidence>
<keyword evidence="10 13" id="KW-0472">Membrane</keyword>
<comment type="caution">
    <text evidence="14">The sequence shown here is derived from an EMBL/GenBank/DDBJ whole genome shotgun (WGS) entry which is preliminary data.</text>
</comment>
<evidence type="ECO:0000313" key="14">
    <source>
        <dbReference type="EMBL" id="TDS80451.1"/>
    </source>
</evidence>
<name>A0A4R7FRK6_9MICO</name>
<keyword evidence="6" id="KW-0631">Potassium channel</keyword>
<keyword evidence="7" id="KW-0630">Potassium</keyword>
<dbReference type="GO" id="GO:0015252">
    <property type="term" value="F:proton channel activity"/>
    <property type="evidence" value="ECO:0007669"/>
    <property type="project" value="InterPro"/>
</dbReference>
<feature type="transmembrane region" description="Helical" evidence="13">
    <location>
        <begin position="83"/>
        <end position="104"/>
    </location>
</feature>
<feature type="transmembrane region" description="Helical" evidence="13">
    <location>
        <begin position="124"/>
        <end position="145"/>
    </location>
</feature>
<evidence type="ECO:0000256" key="11">
    <source>
        <dbReference type="ARBA" id="ARBA00023303"/>
    </source>
</evidence>
<dbReference type="OrthoDB" id="7626281at2"/>
<dbReference type="InterPro" id="IPR010617">
    <property type="entry name" value="TMEM175-like"/>
</dbReference>
<evidence type="ECO:0000256" key="6">
    <source>
        <dbReference type="ARBA" id="ARBA00022826"/>
    </source>
</evidence>
<evidence type="ECO:0000256" key="4">
    <source>
        <dbReference type="ARBA" id="ARBA00022538"/>
    </source>
</evidence>
<evidence type="ECO:0000256" key="9">
    <source>
        <dbReference type="ARBA" id="ARBA00023065"/>
    </source>
</evidence>
<accession>A0A4R7FRK6</accession>
<evidence type="ECO:0000256" key="12">
    <source>
        <dbReference type="ARBA" id="ARBA00034430"/>
    </source>
</evidence>
<comment type="similarity">
    <text evidence="2">Belongs to the TMEM175 family.</text>
</comment>
<feature type="transmembrane region" description="Helical" evidence="13">
    <location>
        <begin position="12"/>
        <end position="32"/>
    </location>
</feature>
<keyword evidence="5 13" id="KW-0812">Transmembrane</keyword>
<dbReference type="EMBL" id="SOAM01000001">
    <property type="protein sequence ID" value="TDS80451.1"/>
    <property type="molecule type" value="Genomic_DNA"/>
</dbReference>
<sequence length="216" mass="23505">MEEDRGRSAERLITFVDAVVAIAVTLLALPLADIPGEVASRGGGLDRILEEGALPLGAFALSFFVIARLWWGHHRIFAHVVRWDAVVVWTTIVWLFTIVLLAPATALTRQLDPDPGPPDPYANAGAVAIYIGVMAASSWLLTALARHVQRTPSLTDGHDTEAGDRLFNSVETSISFTIALVVGTAVPAINYFALLSLVVTGQIGRLLRRRRHRRAR</sequence>
<feature type="transmembrane region" description="Helical" evidence="13">
    <location>
        <begin position="52"/>
        <end position="71"/>
    </location>
</feature>
<dbReference type="GO" id="GO:0005267">
    <property type="term" value="F:potassium channel activity"/>
    <property type="evidence" value="ECO:0007669"/>
    <property type="project" value="UniProtKB-KW"/>
</dbReference>
<protein>
    <submittedName>
        <fullName evidence="14">Putative membrane protein</fullName>
    </submittedName>
</protein>
<evidence type="ECO:0000256" key="2">
    <source>
        <dbReference type="ARBA" id="ARBA00006920"/>
    </source>
</evidence>
<evidence type="ECO:0000256" key="3">
    <source>
        <dbReference type="ARBA" id="ARBA00022448"/>
    </source>
</evidence>